<gene>
    <name evidence="1" type="ORF">CRP01_12940</name>
</gene>
<evidence type="ECO:0000313" key="2">
    <source>
        <dbReference type="Proteomes" id="UP000223913"/>
    </source>
</evidence>
<organism evidence="1 2">
    <name type="scientific">Flavilitoribacter nigricans (strain ATCC 23147 / DSM 23189 / NBRC 102662 / NCIMB 1420 / SS-2)</name>
    <name type="common">Lewinella nigricans</name>
    <dbReference type="NCBI Taxonomy" id="1122177"/>
    <lineage>
        <taxon>Bacteria</taxon>
        <taxon>Pseudomonadati</taxon>
        <taxon>Bacteroidota</taxon>
        <taxon>Saprospiria</taxon>
        <taxon>Saprospirales</taxon>
        <taxon>Lewinellaceae</taxon>
        <taxon>Flavilitoribacter</taxon>
    </lineage>
</organism>
<protein>
    <recommendedName>
        <fullName evidence="3">DUF1415 domain-containing protein</fullName>
    </recommendedName>
</protein>
<name>A0A2D0NDI5_FLAN2</name>
<dbReference type="RefSeq" id="WP_099150452.1">
    <property type="nucleotide sequence ID" value="NZ_PDUD01000018.1"/>
</dbReference>
<comment type="caution">
    <text evidence="1">The sequence shown here is derived from an EMBL/GenBank/DDBJ whole genome shotgun (WGS) entry which is preliminary data.</text>
</comment>
<dbReference type="OrthoDB" id="277390at2"/>
<reference evidence="1 2" key="1">
    <citation type="submission" date="2017-10" db="EMBL/GenBank/DDBJ databases">
        <title>The draft genome sequence of Lewinella nigricans NBRC 102662.</title>
        <authorList>
            <person name="Wang K."/>
        </authorList>
    </citation>
    <scope>NUCLEOTIDE SEQUENCE [LARGE SCALE GENOMIC DNA]</scope>
    <source>
        <strain evidence="1 2">NBRC 102662</strain>
    </source>
</reference>
<dbReference type="InterPro" id="IPR009858">
    <property type="entry name" value="DUF1415"/>
</dbReference>
<dbReference type="AlphaFoldDB" id="A0A2D0NDI5"/>
<dbReference type="Proteomes" id="UP000223913">
    <property type="component" value="Unassembled WGS sequence"/>
</dbReference>
<dbReference type="Pfam" id="PF07209">
    <property type="entry name" value="DUF1415"/>
    <property type="match status" value="1"/>
</dbReference>
<proteinExistence type="predicted"/>
<sequence length="179" mass="20772">MEYLKKTREWVRNFVIALNLCPFAAVPFRKDQIRIVLEESRDPEELADTLLRELDHLLRTDPKAVETTLIVHPNVLTDFLDYNDFLGVAEDILEEAGLNGILQLASFHPDYQFAGTPHDDPANYTNRSPFPMLHLLREESISKAVDNFPDPDRIPEVNVERLRTMTIAQIRQCWTKQEQ</sequence>
<evidence type="ECO:0008006" key="3">
    <source>
        <dbReference type="Google" id="ProtNLM"/>
    </source>
</evidence>
<keyword evidence="2" id="KW-1185">Reference proteome</keyword>
<accession>A0A2D0NDI5</accession>
<evidence type="ECO:0000313" key="1">
    <source>
        <dbReference type="EMBL" id="PHN06468.1"/>
    </source>
</evidence>
<dbReference type="EMBL" id="PDUD01000018">
    <property type="protein sequence ID" value="PHN06468.1"/>
    <property type="molecule type" value="Genomic_DNA"/>
</dbReference>